<dbReference type="AlphaFoldDB" id="A0A1I3V2H6"/>
<feature type="transmembrane region" description="Helical" evidence="6">
    <location>
        <begin position="144"/>
        <end position="170"/>
    </location>
</feature>
<organism evidence="8 9">
    <name type="scientific">Methylophaga sulfidovorans</name>
    <dbReference type="NCBI Taxonomy" id="45496"/>
    <lineage>
        <taxon>Bacteria</taxon>
        <taxon>Pseudomonadati</taxon>
        <taxon>Pseudomonadota</taxon>
        <taxon>Gammaproteobacteria</taxon>
        <taxon>Thiotrichales</taxon>
        <taxon>Piscirickettsiaceae</taxon>
        <taxon>Methylophaga</taxon>
    </lineage>
</organism>
<dbReference type="SUPFAM" id="SSF103473">
    <property type="entry name" value="MFS general substrate transporter"/>
    <property type="match status" value="1"/>
</dbReference>
<dbReference type="OrthoDB" id="1404228at2"/>
<evidence type="ECO:0000256" key="6">
    <source>
        <dbReference type="SAM" id="Phobius"/>
    </source>
</evidence>
<dbReference type="EMBL" id="FOSH01000002">
    <property type="protein sequence ID" value="SFJ89312.1"/>
    <property type="molecule type" value="Genomic_DNA"/>
</dbReference>
<dbReference type="InterPro" id="IPR050189">
    <property type="entry name" value="MFS_Efflux_Transporters"/>
</dbReference>
<evidence type="ECO:0000256" key="1">
    <source>
        <dbReference type="ARBA" id="ARBA00004651"/>
    </source>
</evidence>
<dbReference type="InterPro" id="IPR036259">
    <property type="entry name" value="MFS_trans_sf"/>
</dbReference>
<dbReference type="Gene3D" id="1.20.1250.20">
    <property type="entry name" value="MFS general substrate transporter like domains"/>
    <property type="match status" value="1"/>
</dbReference>
<evidence type="ECO:0000256" key="3">
    <source>
        <dbReference type="ARBA" id="ARBA00022692"/>
    </source>
</evidence>
<evidence type="ECO:0000256" key="2">
    <source>
        <dbReference type="ARBA" id="ARBA00022475"/>
    </source>
</evidence>
<dbReference type="GO" id="GO:0022857">
    <property type="term" value="F:transmembrane transporter activity"/>
    <property type="evidence" value="ECO:0007669"/>
    <property type="project" value="InterPro"/>
</dbReference>
<protein>
    <submittedName>
        <fullName evidence="8">Predicted arabinose efflux permease, MFS family</fullName>
    </submittedName>
</protein>
<evidence type="ECO:0000259" key="7">
    <source>
        <dbReference type="PROSITE" id="PS50850"/>
    </source>
</evidence>
<dbReference type="STRING" id="45496.SAMN04488079_102206"/>
<evidence type="ECO:0000256" key="4">
    <source>
        <dbReference type="ARBA" id="ARBA00022989"/>
    </source>
</evidence>
<feature type="domain" description="Major facilitator superfamily (MFS) profile" evidence="7">
    <location>
        <begin position="19"/>
        <end position="400"/>
    </location>
</feature>
<dbReference type="Proteomes" id="UP000198924">
    <property type="component" value="Unassembled WGS sequence"/>
</dbReference>
<dbReference type="PROSITE" id="PS50850">
    <property type="entry name" value="MFS"/>
    <property type="match status" value="1"/>
</dbReference>
<dbReference type="GO" id="GO:0005886">
    <property type="term" value="C:plasma membrane"/>
    <property type="evidence" value="ECO:0007669"/>
    <property type="project" value="UniProtKB-SubCell"/>
</dbReference>
<keyword evidence="5 6" id="KW-0472">Membrane</keyword>
<keyword evidence="4 6" id="KW-1133">Transmembrane helix</keyword>
<feature type="transmembrane region" description="Helical" evidence="6">
    <location>
        <begin position="287"/>
        <end position="305"/>
    </location>
</feature>
<dbReference type="InterPro" id="IPR011701">
    <property type="entry name" value="MFS"/>
</dbReference>
<dbReference type="PANTHER" id="PTHR43124:SF3">
    <property type="entry name" value="CHLORAMPHENICOL EFFLUX PUMP RV0191"/>
    <property type="match status" value="1"/>
</dbReference>
<feature type="transmembrane region" description="Helical" evidence="6">
    <location>
        <begin position="20"/>
        <end position="41"/>
    </location>
</feature>
<evidence type="ECO:0000313" key="8">
    <source>
        <dbReference type="EMBL" id="SFJ89312.1"/>
    </source>
</evidence>
<reference evidence="9" key="1">
    <citation type="submission" date="2016-10" db="EMBL/GenBank/DDBJ databases">
        <authorList>
            <person name="Varghese N."/>
            <person name="Submissions S."/>
        </authorList>
    </citation>
    <scope>NUCLEOTIDE SEQUENCE [LARGE SCALE GENOMIC DNA]</scope>
    <source>
        <strain evidence="9">DSM 11578</strain>
    </source>
</reference>
<keyword evidence="3 6" id="KW-0812">Transmembrane</keyword>
<feature type="transmembrane region" description="Helical" evidence="6">
    <location>
        <begin position="350"/>
        <end position="368"/>
    </location>
</feature>
<proteinExistence type="predicted"/>
<gene>
    <name evidence="8" type="ORF">SAMN04488079_102206</name>
</gene>
<accession>A0A1I3V2H6</accession>
<dbReference type="RefSeq" id="WP_091711586.1">
    <property type="nucleotide sequence ID" value="NZ_FOSH01000002.1"/>
</dbReference>
<feature type="transmembrane region" description="Helical" evidence="6">
    <location>
        <begin position="53"/>
        <end position="74"/>
    </location>
</feature>
<feature type="transmembrane region" description="Helical" evidence="6">
    <location>
        <begin position="176"/>
        <end position="199"/>
    </location>
</feature>
<comment type="subcellular location">
    <subcellularLocation>
        <location evidence="1">Cell membrane</location>
        <topology evidence="1">Multi-pass membrane protein</topology>
    </subcellularLocation>
</comment>
<feature type="transmembrane region" description="Helical" evidence="6">
    <location>
        <begin position="374"/>
        <end position="392"/>
    </location>
</feature>
<keyword evidence="9" id="KW-1185">Reference proteome</keyword>
<feature type="transmembrane region" description="Helical" evidence="6">
    <location>
        <begin position="220"/>
        <end position="244"/>
    </location>
</feature>
<feature type="transmembrane region" description="Helical" evidence="6">
    <location>
        <begin position="86"/>
        <end position="116"/>
    </location>
</feature>
<name>A0A1I3V2H6_9GAMM</name>
<dbReference type="PANTHER" id="PTHR43124">
    <property type="entry name" value="PURINE EFFLUX PUMP PBUE"/>
    <property type="match status" value="1"/>
</dbReference>
<dbReference type="Pfam" id="PF07690">
    <property type="entry name" value="MFS_1"/>
    <property type="match status" value="1"/>
</dbReference>
<keyword evidence="2" id="KW-1003">Cell membrane</keyword>
<dbReference type="InterPro" id="IPR020846">
    <property type="entry name" value="MFS_dom"/>
</dbReference>
<sequence>MDSENRLSYSGLLKNHFGLIAAAYLAVFTGNLGQSFFIGLFRTDISEYLNISAGEFGSIYAVITMISGFLVMHFGPKIDWIAPRRYVLSVLIVLTIGVLMLTLSPWWGLCIFGLGLQRLCGQGLMTHFGSTLAGREFSTNRGKALGLVTLGMPTGEIILPPIIALMAVSFSWQQVWWSILAVLIGLWVLLILFVDWPPAPRQKHEHKQRKDAGPSPTRDLRFWLLLPLLMVLPITLTGIFIYQAQMTKDLLASPTTYALALTGLGIARFPGALLGGRWIDEYGATTLAKLYLIPFALALLIAATIGGDAGIWILMLGAGTALGMSSPIGDTLLVRLWGRDHLGQVRSLKSAFLVFSTGIAPAFLGFMIDAGVSFQSILLGMLTFLVIAWILAQGPIREAHNSPNN</sequence>
<evidence type="ECO:0000313" key="9">
    <source>
        <dbReference type="Proteomes" id="UP000198924"/>
    </source>
</evidence>
<evidence type="ECO:0000256" key="5">
    <source>
        <dbReference type="ARBA" id="ARBA00023136"/>
    </source>
</evidence>
<feature type="transmembrane region" description="Helical" evidence="6">
    <location>
        <begin position="256"/>
        <end position="275"/>
    </location>
</feature>